<reference evidence="2" key="1">
    <citation type="submission" date="2017-11" db="EMBL/GenBank/DDBJ databases">
        <authorList>
            <person name="Watanabe M."/>
            <person name="Kojima H."/>
        </authorList>
    </citation>
    <scope>NUCLEOTIDE SEQUENCE [LARGE SCALE GENOMIC DNA]</scope>
    <source>
        <strain evidence="2">Tokyo 01</strain>
    </source>
</reference>
<evidence type="ECO:0008006" key="3">
    <source>
        <dbReference type="Google" id="ProtNLM"/>
    </source>
</evidence>
<keyword evidence="2" id="KW-1185">Reference proteome</keyword>
<name>A0A401FZS2_9BACT</name>
<sequence>MVRLLALGSDNFTQVVYADDIGIFYMQRSSYLFRVANDLKTYTSVGCVPSGSYPGGMLAARAGGAVFVTTTDFTSDGAMFWQSTDQGDSWTQKTGTVSQVSKYWRAAYASRQSAYVLVGGDAGALNFYNGATLNDLGTSKPSSYEITRVRILKSGTKYYAFVGYTTYGTDYNQHNLRRCLSLATSARTWVSIAPTSLDGGGVYGLAIPDILSAQAIMIGHGLGRISVTRDVLSDAPAWDTSQPDADFTGIYYGSVISDNLDRWAVCGEDGQVMVSYDGVSWQKVTPAGGYVGTFYDVAYAADIDTFMFVGQYGEVQYLAM</sequence>
<dbReference type="EMBL" id="BEXT01000001">
    <property type="protein sequence ID" value="GBC62479.1"/>
    <property type="molecule type" value="Genomic_DNA"/>
</dbReference>
<organism evidence="1 2">
    <name type="scientific">Desulfonema ishimotonii</name>
    <dbReference type="NCBI Taxonomy" id="45657"/>
    <lineage>
        <taxon>Bacteria</taxon>
        <taxon>Pseudomonadati</taxon>
        <taxon>Thermodesulfobacteriota</taxon>
        <taxon>Desulfobacteria</taxon>
        <taxon>Desulfobacterales</taxon>
        <taxon>Desulfococcaceae</taxon>
        <taxon>Desulfonema</taxon>
    </lineage>
</organism>
<gene>
    <name evidence="1" type="ORF">DENIS_3451</name>
</gene>
<reference evidence="2" key="2">
    <citation type="submission" date="2019-01" db="EMBL/GenBank/DDBJ databases">
        <title>Genome sequence of Desulfonema ishimotonii strain Tokyo 01.</title>
        <authorList>
            <person name="Fukui M."/>
        </authorList>
    </citation>
    <scope>NUCLEOTIDE SEQUENCE [LARGE SCALE GENOMIC DNA]</scope>
    <source>
        <strain evidence="2">Tokyo 01</strain>
    </source>
</reference>
<evidence type="ECO:0000313" key="2">
    <source>
        <dbReference type="Proteomes" id="UP000288096"/>
    </source>
</evidence>
<evidence type="ECO:0000313" key="1">
    <source>
        <dbReference type="EMBL" id="GBC62479.1"/>
    </source>
</evidence>
<dbReference type="InterPro" id="IPR036278">
    <property type="entry name" value="Sialidase_sf"/>
</dbReference>
<dbReference type="Proteomes" id="UP000288096">
    <property type="component" value="Unassembled WGS sequence"/>
</dbReference>
<proteinExistence type="predicted"/>
<comment type="caution">
    <text evidence="1">The sequence shown here is derived from an EMBL/GenBank/DDBJ whole genome shotgun (WGS) entry which is preliminary data.</text>
</comment>
<accession>A0A401FZS2</accession>
<protein>
    <recommendedName>
        <fullName evidence="3">Glycosyl hydrolase</fullName>
    </recommendedName>
</protein>
<dbReference type="AlphaFoldDB" id="A0A401FZS2"/>
<dbReference type="SUPFAM" id="SSF50939">
    <property type="entry name" value="Sialidases"/>
    <property type="match status" value="1"/>
</dbReference>